<dbReference type="Pfam" id="PF03931">
    <property type="entry name" value="Skp1_POZ"/>
    <property type="match status" value="1"/>
</dbReference>
<evidence type="ECO:0000256" key="1">
    <source>
        <dbReference type="ARBA" id="ARBA00004123"/>
    </source>
</evidence>
<name>A0A6A5MJ96_LUPAL</name>
<reference evidence="9" key="1">
    <citation type="journal article" date="2020" name="Nat. Commun.">
        <title>Genome sequence of the cluster root forming white lupin.</title>
        <authorList>
            <person name="Hufnagel B."/>
            <person name="Marques A."/>
            <person name="Soriano A."/>
            <person name="Marques L."/>
            <person name="Divol F."/>
            <person name="Doumas P."/>
            <person name="Sallet E."/>
            <person name="Mancinotti D."/>
            <person name="Carrere S."/>
            <person name="Marande W."/>
            <person name="Arribat S."/>
            <person name="Keller J."/>
            <person name="Huneau C."/>
            <person name="Blein T."/>
            <person name="Aime D."/>
            <person name="Laguerre M."/>
            <person name="Taylor J."/>
            <person name="Schubert V."/>
            <person name="Nelson M."/>
            <person name="Geu-Flores F."/>
            <person name="Crespi M."/>
            <person name="Gallardo-Guerrero K."/>
            <person name="Delaux P.-M."/>
            <person name="Salse J."/>
            <person name="Berges H."/>
            <person name="Guyot R."/>
            <person name="Gouzy J."/>
            <person name="Peret B."/>
        </authorList>
    </citation>
    <scope>NUCLEOTIDE SEQUENCE [LARGE SCALE GENOMIC DNA]</scope>
    <source>
        <strain evidence="9">cv. Amiga</strain>
    </source>
</reference>
<dbReference type="GO" id="GO:0005634">
    <property type="term" value="C:nucleus"/>
    <property type="evidence" value="ECO:0007669"/>
    <property type="project" value="UniProtKB-SubCell"/>
</dbReference>
<sequence length="155" mass="17462">MTKTAKKIILKSSDGVSFEVDEAVARQSETIKHLIEDGCTENGIPLPNVTGEILAKIVQYCKKHVETSGSEKKSNAKALCYWDAQFVKVDQATLLDLIMAANYLNIKKLLDRTCQAVADMIKGKSPEEIRKILNIQNDFSPEEEQEIRRENHWGL</sequence>
<accession>A0A6A5MJ96</accession>
<dbReference type="SUPFAM" id="SSF81382">
    <property type="entry name" value="Skp1 dimerisation domain-like"/>
    <property type="match status" value="1"/>
</dbReference>
<dbReference type="InterPro" id="IPR016897">
    <property type="entry name" value="SKP1"/>
</dbReference>
<dbReference type="GO" id="GO:0009867">
    <property type="term" value="P:jasmonic acid mediated signaling pathway"/>
    <property type="evidence" value="ECO:0007669"/>
    <property type="project" value="UniProtKB-ARBA"/>
</dbReference>
<dbReference type="SMART" id="SM00512">
    <property type="entry name" value="Skp1"/>
    <property type="match status" value="1"/>
</dbReference>
<organism evidence="8 9">
    <name type="scientific">Lupinus albus</name>
    <name type="common">White lupine</name>
    <name type="synonym">Lupinus termis</name>
    <dbReference type="NCBI Taxonomy" id="3870"/>
    <lineage>
        <taxon>Eukaryota</taxon>
        <taxon>Viridiplantae</taxon>
        <taxon>Streptophyta</taxon>
        <taxon>Embryophyta</taxon>
        <taxon>Tracheophyta</taxon>
        <taxon>Spermatophyta</taxon>
        <taxon>Magnoliopsida</taxon>
        <taxon>eudicotyledons</taxon>
        <taxon>Gunneridae</taxon>
        <taxon>Pentapetalae</taxon>
        <taxon>rosids</taxon>
        <taxon>fabids</taxon>
        <taxon>Fabales</taxon>
        <taxon>Fabaceae</taxon>
        <taxon>Papilionoideae</taxon>
        <taxon>50 kb inversion clade</taxon>
        <taxon>genistoids sensu lato</taxon>
        <taxon>core genistoids</taxon>
        <taxon>Genisteae</taxon>
        <taxon>Lupinus</taxon>
    </lineage>
</organism>
<evidence type="ECO:0000256" key="5">
    <source>
        <dbReference type="ARBA" id="ARBA00023242"/>
    </source>
</evidence>
<comment type="caution">
    <text evidence="8">The sequence shown here is derived from an EMBL/GenBank/DDBJ whole genome shotgun (WGS) entry which is preliminary data.</text>
</comment>
<comment type="function">
    <text evidence="6 7">Involved in ubiquitination and subsequent proteasomal degradation of target proteins. Together with CUL1, RBX1 and a F-box protein, it forms a SCF E3 ubiquitin ligase complex. The functional specificity of this complex depends on the type of F-box protein. In the SCF complex, it serves as an adapter that links the F-box protein to CUL1.</text>
</comment>
<keyword evidence="9" id="KW-1185">Reference proteome</keyword>
<dbReference type="UniPathway" id="UPA00143"/>
<evidence type="ECO:0000256" key="4">
    <source>
        <dbReference type="ARBA" id="ARBA00022786"/>
    </source>
</evidence>
<dbReference type="InterPro" id="IPR001232">
    <property type="entry name" value="SKP1-like"/>
</dbReference>
<dbReference type="GO" id="GO:0016301">
    <property type="term" value="F:kinase activity"/>
    <property type="evidence" value="ECO:0007669"/>
    <property type="project" value="UniProtKB-KW"/>
</dbReference>
<proteinExistence type="inferred from homology"/>
<comment type="similarity">
    <text evidence="3 7">Belongs to the SKP1 family.</text>
</comment>
<dbReference type="InterPro" id="IPR016072">
    <property type="entry name" value="Skp1_comp_dimer"/>
</dbReference>
<keyword evidence="5" id="KW-0539">Nucleus</keyword>
<protein>
    <recommendedName>
        <fullName evidence="7">SKP1-like protein</fullName>
    </recommendedName>
</protein>
<keyword evidence="8" id="KW-0418">Kinase</keyword>
<gene>
    <name evidence="8" type="ORF">Lalb_Chr16g0377421</name>
</gene>
<evidence type="ECO:0000256" key="6">
    <source>
        <dbReference type="ARBA" id="ARBA00054396"/>
    </source>
</evidence>
<dbReference type="OrthoDB" id="7827685at2759"/>
<dbReference type="InterPro" id="IPR036296">
    <property type="entry name" value="SKP1-like_dim_sf"/>
</dbReference>
<evidence type="ECO:0000313" key="9">
    <source>
        <dbReference type="Proteomes" id="UP000447434"/>
    </source>
</evidence>
<dbReference type="Pfam" id="PF01466">
    <property type="entry name" value="Skp1"/>
    <property type="match status" value="1"/>
</dbReference>
<dbReference type="AlphaFoldDB" id="A0A6A5MJ96"/>
<dbReference type="SUPFAM" id="SSF54695">
    <property type="entry name" value="POZ domain"/>
    <property type="match status" value="1"/>
</dbReference>
<dbReference type="CDD" id="cd18322">
    <property type="entry name" value="BTB_POZ_SKP1"/>
    <property type="match status" value="1"/>
</dbReference>
<dbReference type="PANTHER" id="PTHR11165">
    <property type="entry name" value="SKP1"/>
    <property type="match status" value="1"/>
</dbReference>
<dbReference type="InterPro" id="IPR016073">
    <property type="entry name" value="Skp1_comp_POZ"/>
</dbReference>
<dbReference type="EMBL" id="WOCE01000016">
    <property type="protein sequence ID" value="KAE9596566.1"/>
    <property type="molecule type" value="Genomic_DNA"/>
</dbReference>
<keyword evidence="8" id="KW-0808">Transferase</keyword>
<dbReference type="Proteomes" id="UP000447434">
    <property type="component" value="Chromosome 16"/>
</dbReference>
<dbReference type="InterPro" id="IPR011333">
    <property type="entry name" value="SKP1/BTB/POZ_sf"/>
</dbReference>
<evidence type="ECO:0000256" key="2">
    <source>
        <dbReference type="ARBA" id="ARBA00004906"/>
    </source>
</evidence>
<comment type="subcellular location">
    <subcellularLocation>
        <location evidence="1">Nucleus</location>
    </subcellularLocation>
</comment>
<evidence type="ECO:0000256" key="3">
    <source>
        <dbReference type="ARBA" id="ARBA00009993"/>
    </source>
</evidence>
<dbReference type="GO" id="GO:0016567">
    <property type="term" value="P:protein ubiquitination"/>
    <property type="evidence" value="ECO:0007669"/>
    <property type="project" value="UniProtKB-UniRule"/>
</dbReference>
<comment type="pathway">
    <text evidence="2 7">Protein modification; protein ubiquitination.</text>
</comment>
<comment type="subunit">
    <text evidence="7">Part of a SCF (SKP1-cullin-F-box) protein ligase complex.</text>
</comment>
<evidence type="ECO:0000313" key="8">
    <source>
        <dbReference type="EMBL" id="KAE9596566.1"/>
    </source>
</evidence>
<dbReference type="Gene3D" id="3.30.710.10">
    <property type="entry name" value="Potassium Channel Kv1.1, Chain A"/>
    <property type="match status" value="1"/>
</dbReference>
<evidence type="ECO:0000256" key="7">
    <source>
        <dbReference type="PIRNR" id="PIRNR028729"/>
    </source>
</evidence>
<keyword evidence="4 7" id="KW-0833">Ubl conjugation pathway</keyword>
<dbReference type="GO" id="GO:0006511">
    <property type="term" value="P:ubiquitin-dependent protein catabolic process"/>
    <property type="evidence" value="ECO:0007669"/>
    <property type="project" value="InterPro"/>
</dbReference>
<dbReference type="PIRSF" id="PIRSF028729">
    <property type="entry name" value="E3_ubiquit_lig_SCF_Skp"/>
    <property type="match status" value="1"/>
</dbReference>
<dbReference type="FunFam" id="3.30.710.10:FF:000170">
    <property type="entry name" value="SKP1-like protein 5"/>
    <property type="match status" value="1"/>
</dbReference>